<reference evidence="1 2" key="1">
    <citation type="submission" date="2021-10" db="EMBL/GenBank/DDBJ databases">
        <title>Anaerobic single-cell dispensing facilitates the cultivation of human gut bacteria.</title>
        <authorList>
            <person name="Afrizal A."/>
        </authorList>
    </citation>
    <scope>NUCLEOTIDE SEQUENCE [LARGE SCALE GENOMIC DNA]</scope>
    <source>
        <strain evidence="1 2">CLA-AA-H232</strain>
    </source>
</reference>
<gene>
    <name evidence="1" type="ORF">LKE05_02555</name>
</gene>
<evidence type="ECO:0000313" key="1">
    <source>
        <dbReference type="EMBL" id="MCC2209674.1"/>
    </source>
</evidence>
<dbReference type="AlphaFoldDB" id="A0AAE3DX88"/>
<dbReference type="Pfam" id="PF12643">
    <property type="entry name" value="MazG-like"/>
    <property type="match status" value="1"/>
</dbReference>
<accession>A0AAE3DX88</accession>
<organism evidence="1 2">
    <name type="scientific">Hominilimicola fabiformis</name>
    <dbReference type="NCBI Taxonomy" id="2885356"/>
    <lineage>
        <taxon>Bacteria</taxon>
        <taxon>Bacillati</taxon>
        <taxon>Bacillota</taxon>
        <taxon>Clostridia</taxon>
        <taxon>Eubacteriales</taxon>
        <taxon>Oscillospiraceae</taxon>
        <taxon>Hominilimicola</taxon>
    </lineage>
</organism>
<dbReference type="GO" id="GO:0009143">
    <property type="term" value="P:nucleoside triphosphate catabolic process"/>
    <property type="evidence" value="ECO:0007669"/>
    <property type="project" value="InterPro"/>
</dbReference>
<evidence type="ECO:0000313" key="2">
    <source>
        <dbReference type="Proteomes" id="UP001198242"/>
    </source>
</evidence>
<name>A0AAE3DX88_9FIRM</name>
<comment type="caution">
    <text evidence="1">The sequence shown here is derived from an EMBL/GenBank/DDBJ whole genome shotgun (WGS) entry which is preliminary data.</text>
</comment>
<dbReference type="GO" id="GO:0047429">
    <property type="term" value="F:nucleoside triphosphate diphosphatase activity"/>
    <property type="evidence" value="ECO:0007669"/>
    <property type="project" value="InterPro"/>
</dbReference>
<dbReference type="InterPro" id="IPR025984">
    <property type="entry name" value="DCTPP"/>
</dbReference>
<dbReference type="RefSeq" id="WP_022229248.1">
    <property type="nucleotide sequence ID" value="NZ_JAJEQM010000002.1"/>
</dbReference>
<protein>
    <submittedName>
        <fullName evidence="1">MazG-like family protein</fullName>
    </submittedName>
</protein>
<keyword evidence="2" id="KW-1185">Reference proteome</keyword>
<dbReference type="EMBL" id="JAJEQM010000002">
    <property type="protein sequence ID" value="MCC2209674.1"/>
    <property type="molecule type" value="Genomic_DNA"/>
</dbReference>
<proteinExistence type="predicted"/>
<dbReference type="Proteomes" id="UP001198242">
    <property type="component" value="Unassembled WGS sequence"/>
</dbReference>
<sequence>MNISTNLKAIDMIKGEILSEIAHLYRTLADYDEIGDYESVTNEIATVIAMDYILARRLGIGYASIDKKISELLGIGEENGHELEIEFSDMSELKKYLKSR</sequence>